<name>Q54CB7_DICDI</name>
<dbReference type="VEuPathDB" id="AmoebaDB:DDB_G0293066"/>
<dbReference type="PANTHER" id="PTHR35035:SF4">
    <property type="entry name" value="TRANSMEMBRANE PROTEIN"/>
    <property type="match status" value="1"/>
</dbReference>
<keyword evidence="1" id="KW-0812">Transmembrane</keyword>
<evidence type="ECO:0008006" key="4">
    <source>
        <dbReference type="Google" id="ProtNLM"/>
    </source>
</evidence>
<proteinExistence type="predicted"/>
<dbReference type="EMBL" id="AAFI02000199">
    <property type="protein sequence ID" value="EAL60885.1"/>
    <property type="molecule type" value="Genomic_DNA"/>
</dbReference>
<dbReference type="OMA" id="GENAMIN"/>
<evidence type="ECO:0000256" key="1">
    <source>
        <dbReference type="SAM" id="Phobius"/>
    </source>
</evidence>
<accession>Q54CB7</accession>
<keyword evidence="1" id="KW-0472">Membrane</keyword>
<dbReference type="InterPro" id="IPR053370">
    <property type="entry name" value="QS_Complex_Regulator"/>
</dbReference>
<keyword evidence="3" id="KW-1185">Reference proteome</keyword>
<reference evidence="2 3" key="1">
    <citation type="journal article" date="2005" name="Nature">
        <title>The genome of the social amoeba Dictyostelium discoideum.</title>
        <authorList>
            <consortium name="The Dictyostelium discoideum Sequencing Consortium"/>
            <person name="Eichinger L."/>
            <person name="Pachebat J.A."/>
            <person name="Glockner G."/>
            <person name="Rajandream M.A."/>
            <person name="Sucgang R."/>
            <person name="Berriman M."/>
            <person name="Song J."/>
            <person name="Olsen R."/>
            <person name="Szafranski K."/>
            <person name="Xu Q."/>
            <person name="Tunggal B."/>
            <person name="Kummerfeld S."/>
            <person name="Madera M."/>
            <person name="Konfortov B.A."/>
            <person name="Rivero F."/>
            <person name="Bankier A.T."/>
            <person name="Lehmann R."/>
            <person name="Hamlin N."/>
            <person name="Davies R."/>
            <person name="Gaudet P."/>
            <person name="Fey P."/>
            <person name="Pilcher K."/>
            <person name="Chen G."/>
            <person name="Saunders D."/>
            <person name="Sodergren E."/>
            <person name="Davis P."/>
            <person name="Kerhornou A."/>
            <person name="Nie X."/>
            <person name="Hall N."/>
            <person name="Anjard C."/>
            <person name="Hemphill L."/>
            <person name="Bason N."/>
            <person name="Farbrother P."/>
            <person name="Desany B."/>
            <person name="Just E."/>
            <person name="Morio T."/>
            <person name="Rost R."/>
            <person name="Churcher C."/>
            <person name="Cooper J."/>
            <person name="Haydock S."/>
            <person name="van Driessche N."/>
            <person name="Cronin A."/>
            <person name="Goodhead I."/>
            <person name="Muzny D."/>
            <person name="Mourier T."/>
            <person name="Pain A."/>
            <person name="Lu M."/>
            <person name="Harper D."/>
            <person name="Lindsay R."/>
            <person name="Hauser H."/>
            <person name="James K."/>
            <person name="Quiles M."/>
            <person name="Madan Babu M."/>
            <person name="Saito T."/>
            <person name="Buchrieser C."/>
            <person name="Wardroper A."/>
            <person name="Felder M."/>
            <person name="Thangavelu M."/>
            <person name="Johnson D."/>
            <person name="Knights A."/>
            <person name="Loulseged H."/>
            <person name="Mungall K."/>
            <person name="Oliver K."/>
            <person name="Price C."/>
            <person name="Quail M.A."/>
            <person name="Urushihara H."/>
            <person name="Hernandez J."/>
            <person name="Rabbinowitsch E."/>
            <person name="Steffen D."/>
            <person name="Sanders M."/>
            <person name="Ma J."/>
            <person name="Kohara Y."/>
            <person name="Sharp S."/>
            <person name="Simmonds M."/>
            <person name="Spiegler S."/>
            <person name="Tivey A."/>
            <person name="Sugano S."/>
            <person name="White B."/>
            <person name="Walker D."/>
            <person name="Woodward J."/>
            <person name="Winckler T."/>
            <person name="Tanaka Y."/>
            <person name="Shaulsky G."/>
            <person name="Schleicher M."/>
            <person name="Weinstock G."/>
            <person name="Rosenthal A."/>
            <person name="Cox E.C."/>
            <person name="Chisholm R.L."/>
            <person name="Gibbs R."/>
            <person name="Loomis W.F."/>
            <person name="Platzer M."/>
            <person name="Kay R.R."/>
            <person name="Williams J."/>
            <person name="Dear P.H."/>
            <person name="Noegel A.A."/>
            <person name="Barrell B."/>
            <person name="Kuspa A."/>
        </authorList>
    </citation>
    <scope>NUCLEOTIDE SEQUENCE [LARGE SCALE GENOMIC DNA]</scope>
    <source>
        <strain evidence="2 3">AX4</strain>
    </source>
</reference>
<evidence type="ECO:0000313" key="2">
    <source>
        <dbReference type="EMBL" id="EAL60885.1"/>
    </source>
</evidence>
<dbReference type="GlyGen" id="Q54CB7">
    <property type="glycosylation" value="2 sites"/>
</dbReference>
<protein>
    <recommendedName>
        <fullName evidence="4">Transmembrane protein</fullName>
    </recommendedName>
</protein>
<sequence>MNNNNIIIFLFIIINLLNFISCDIKLFFSVNVGDWSDNNNWYDYISSSQTTLPTLNDETYLTLVSNQIVTNHYQKAIASKIYVGGFNYSTNFNSKYGIQTALFQVKDQFAPQEVIFNISGDPLENPDFRIDAETLICAAGCTLRTLGKHFYAPNASVSIYGGVGWVIQDTLVSGFYLDYTLSLLLMSNATMLVENAFIDLYSQWDVISQSTIVINNTLNKFVVKDGSLLNIKDSKISIYNSMLLTGNKTKLTFENSIVDFGLVKLVPISRWVDSQLVFLNSVFDCKHQIIVSGSSLTSLILIKENSNVTFNDEVEFDGDSLLGLYNSKLTTGKSLLFDGASSGLISNSEINIMSQFATLGNSMIYVENSTFLISIPEIPSNWNRFFFVRDNSLLQFKMGSVGILDAHLLTSDNSALEIFDSTMTIAQESVFYNNSRVSMSNSIMSIDQVLNMMDSSLFEVVNSIVKVTNYTSFSGKSSFVVANSEFYIQGQYYDFTQNLNGSNIFNNSLLSVTGSFINTGSLFIFYSNVTVGGEFRNYGTLVTSTSDYVIDGTFTNNEGANFLIEFGSMKIVEGEMVLENNSNMTTYNTSITIMKGSLKLNSGSSLSLLNTQLFNSFGEVTTLGDIIINEGGSLRNDAHFILQSNVLPINNTGGESFINSGTIEMFGGENGIQVLVPFVNKGGNVKISKETSIKTYNQDGGLLVLDDALVHSDETINLSNGSLYGIGTINSSLSVSDGIVGDKAIIGTLNVSGELNSENGQFIFTLDSLTNSTFINIGKNATINNSTLIIRINQYFIDSLLNPTPTPTTTNSTNSTQVFNQTLINYENLSGTGFGEIKFGTYDPTSGEEKSLPSCYSASSSNSGKNFGLLIRSDGCGNVGDGNNGNGNGGNGGNGGKSSLSTGAIVGIVVGIAGGAAIIGTVIYFRNRLPTTQTLKYKVKQITKAQESQSELKPR</sequence>
<dbReference type="AlphaFoldDB" id="Q54CB7"/>
<feature type="transmembrane region" description="Helical" evidence="1">
    <location>
        <begin position="904"/>
        <end position="925"/>
    </location>
</feature>
<dbReference type="PANTHER" id="PTHR35035">
    <property type="entry name" value="DISCOIDIN-INDUCING COMPLEX SUBUNIT B"/>
    <property type="match status" value="1"/>
</dbReference>
<dbReference type="eggNOG" id="ENOG502RC1R">
    <property type="taxonomic scope" value="Eukaryota"/>
</dbReference>
<comment type="caution">
    <text evidence="2">The sequence shown here is derived from an EMBL/GenBank/DDBJ whole genome shotgun (WGS) entry which is preliminary data.</text>
</comment>
<dbReference type="PhylomeDB" id="Q54CB7"/>
<dbReference type="GeneID" id="8629025"/>
<gene>
    <name evidence="2" type="ORF">DDB_G0293066</name>
</gene>
<evidence type="ECO:0000313" key="3">
    <source>
        <dbReference type="Proteomes" id="UP000002195"/>
    </source>
</evidence>
<dbReference type="HOGENOM" id="CLU_308933_0_0_1"/>
<dbReference type="Proteomes" id="UP000002195">
    <property type="component" value="Unassembled WGS sequence"/>
</dbReference>
<organism evidence="2 3">
    <name type="scientific">Dictyostelium discoideum</name>
    <name type="common">Social amoeba</name>
    <dbReference type="NCBI Taxonomy" id="44689"/>
    <lineage>
        <taxon>Eukaryota</taxon>
        <taxon>Amoebozoa</taxon>
        <taxon>Evosea</taxon>
        <taxon>Eumycetozoa</taxon>
        <taxon>Dictyostelia</taxon>
        <taxon>Dictyosteliales</taxon>
        <taxon>Dictyosteliaceae</taxon>
        <taxon>Dictyostelium</taxon>
    </lineage>
</organism>
<keyword evidence="1" id="KW-1133">Transmembrane helix</keyword>
<dbReference type="dictyBase" id="DDB_G0293066"/>
<dbReference type="RefSeq" id="XP_629302.1">
    <property type="nucleotide sequence ID" value="XM_629300.1"/>
</dbReference>
<dbReference type="InParanoid" id="Q54CB7"/>
<dbReference type="PaxDb" id="44689-DDB0191758"/>
<feature type="transmembrane region" description="Helical" evidence="1">
    <location>
        <begin position="7"/>
        <end position="28"/>
    </location>
</feature>
<dbReference type="KEGG" id="ddi:DDB_G0293066"/>